<dbReference type="PROSITE" id="PS00165">
    <property type="entry name" value="DEHYDRATASE_SER_THR"/>
    <property type="match status" value="1"/>
</dbReference>
<dbReference type="Pfam" id="PF00291">
    <property type="entry name" value="PALP"/>
    <property type="match status" value="1"/>
</dbReference>
<evidence type="ECO:0000313" key="6">
    <source>
        <dbReference type="EMBL" id="SAL68331.1"/>
    </source>
</evidence>
<dbReference type="InterPro" id="IPR050147">
    <property type="entry name" value="Ser/Thr_Dehydratase"/>
</dbReference>
<sequence length="331" mass="34782">MTAQTSELTDFILPVPSDVIDAAERLRNVAIQTPLLQSDRLNALVGGTVFVKLESLQRTGAFKFRGAYNSMSRLERTRYPQGVLAYSTGNHGQAIATVGKILNIPVTVVMPSDAPHVKVEKARNQGATVVLYDRKTESREGIAARLGASGGYALIPPGDHPHVIAGQGTAAFEALNALPANTTQVIIVPCGGGGLAAGTGLAAEAINSTAEVWAAEPENCDDTRRSLESGTREVNQPTATSICDALLASTPAVLPFSINQRRLSGVVTADDRTVLNAMRLLFEEFRVVVEPGGAIAIAALLANPSMLRGRQALVIASGGNVDPHLFIQAIS</sequence>
<dbReference type="InterPro" id="IPR000634">
    <property type="entry name" value="Ser/Thr_deHydtase_PyrdxlP-BS"/>
</dbReference>
<dbReference type="GO" id="GO:0004794">
    <property type="term" value="F:threonine deaminase activity"/>
    <property type="evidence" value="ECO:0007669"/>
    <property type="project" value="TreeGrafter"/>
</dbReference>
<keyword evidence="3" id="KW-0663">Pyridoxal phosphate</keyword>
<dbReference type="RefSeq" id="WP_062092109.1">
    <property type="nucleotide sequence ID" value="NZ_FCOK02000091.1"/>
</dbReference>
<comment type="similarity">
    <text evidence="2">Belongs to the serine/threonine dehydratase family.</text>
</comment>
<accession>A0A158JIR6</accession>
<dbReference type="FunFam" id="3.40.50.1100:FF:000005">
    <property type="entry name" value="Threonine dehydratase catabolic"/>
    <property type="match status" value="1"/>
</dbReference>
<dbReference type="PANTHER" id="PTHR48078">
    <property type="entry name" value="THREONINE DEHYDRATASE, MITOCHONDRIAL-RELATED"/>
    <property type="match status" value="1"/>
</dbReference>
<dbReference type="GO" id="GO:0003941">
    <property type="term" value="F:L-serine ammonia-lyase activity"/>
    <property type="evidence" value="ECO:0007669"/>
    <property type="project" value="TreeGrafter"/>
</dbReference>
<evidence type="ECO:0000256" key="1">
    <source>
        <dbReference type="ARBA" id="ARBA00001933"/>
    </source>
</evidence>
<dbReference type="InterPro" id="IPR001926">
    <property type="entry name" value="TrpB-like_PALP"/>
</dbReference>
<feature type="domain" description="Tryptophan synthase beta chain-like PALP" evidence="5">
    <location>
        <begin position="31"/>
        <end position="318"/>
    </location>
</feature>
<dbReference type="GO" id="GO:0006567">
    <property type="term" value="P:L-threonine catabolic process"/>
    <property type="evidence" value="ECO:0007669"/>
    <property type="project" value="TreeGrafter"/>
</dbReference>
<dbReference type="GO" id="GO:0006565">
    <property type="term" value="P:L-serine catabolic process"/>
    <property type="evidence" value="ECO:0007669"/>
    <property type="project" value="TreeGrafter"/>
</dbReference>
<dbReference type="EMBL" id="FCOK02000091">
    <property type="protein sequence ID" value="SAL68331.1"/>
    <property type="molecule type" value="Genomic_DNA"/>
</dbReference>
<dbReference type="InterPro" id="IPR036052">
    <property type="entry name" value="TrpB-like_PALP_sf"/>
</dbReference>
<comment type="cofactor">
    <cofactor evidence="1">
        <name>pyridoxal 5'-phosphate</name>
        <dbReference type="ChEBI" id="CHEBI:597326"/>
    </cofactor>
</comment>
<evidence type="ECO:0000256" key="3">
    <source>
        <dbReference type="ARBA" id="ARBA00022898"/>
    </source>
</evidence>
<dbReference type="GO" id="GO:0009097">
    <property type="term" value="P:isoleucine biosynthetic process"/>
    <property type="evidence" value="ECO:0007669"/>
    <property type="project" value="TreeGrafter"/>
</dbReference>
<dbReference type="CDD" id="cd01562">
    <property type="entry name" value="Thr-dehyd"/>
    <property type="match status" value="1"/>
</dbReference>
<dbReference type="GO" id="GO:0030170">
    <property type="term" value="F:pyridoxal phosphate binding"/>
    <property type="evidence" value="ECO:0007669"/>
    <property type="project" value="InterPro"/>
</dbReference>
<evidence type="ECO:0000259" key="5">
    <source>
        <dbReference type="Pfam" id="PF00291"/>
    </source>
</evidence>
<dbReference type="AlphaFoldDB" id="A0A158JIR6"/>
<dbReference type="Proteomes" id="UP000054683">
    <property type="component" value="Unassembled WGS sequence"/>
</dbReference>
<dbReference type="PANTHER" id="PTHR48078:SF6">
    <property type="entry name" value="L-THREONINE DEHYDRATASE CATABOLIC TDCB"/>
    <property type="match status" value="1"/>
</dbReference>
<name>A0A158JIR6_9BURK</name>
<protein>
    <submittedName>
        <fullName evidence="6">Serine/threonine dehydratase</fullName>
    </submittedName>
</protein>
<reference evidence="6 7" key="1">
    <citation type="submission" date="2016-01" db="EMBL/GenBank/DDBJ databases">
        <authorList>
            <person name="Oliw E.H."/>
        </authorList>
    </citation>
    <scope>NUCLEOTIDE SEQUENCE [LARGE SCALE GENOMIC DNA]</scope>
    <source>
        <strain evidence="6">LMG 27134</strain>
    </source>
</reference>
<gene>
    <name evidence="6" type="ORF">AWB69_07998</name>
</gene>
<dbReference type="Gene3D" id="3.40.50.1100">
    <property type="match status" value="2"/>
</dbReference>
<evidence type="ECO:0000256" key="4">
    <source>
        <dbReference type="ARBA" id="ARBA00023239"/>
    </source>
</evidence>
<organism evidence="6 7">
    <name type="scientific">Caballeronia udeis</name>
    <dbReference type="NCBI Taxonomy" id="1232866"/>
    <lineage>
        <taxon>Bacteria</taxon>
        <taxon>Pseudomonadati</taxon>
        <taxon>Pseudomonadota</taxon>
        <taxon>Betaproteobacteria</taxon>
        <taxon>Burkholderiales</taxon>
        <taxon>Burkholderiaceae</taxon>
        <taxon>Caballeronia</taxon>
    </lineage>
</organism>
<evidence type="ECO:0000256" key="2">
    <source>
        <dbReference type="ARBA" id="ARBA00010869"/>
    </source>
</evidence>
<evidence type="ECO:0000313" key="7">
    <source>
        <dbReference type="Proteomes" id="UP000054683"/>
    </source>
</evidence>
<dbReference type="SUPFAM" id="SSF53686">
    <property type="entry name" value="Tryptophan synthase beta subunit-like PLP-dependent enzymes"/>
    <property type="match status" value="1"/>
</dbReference>
<dbReference type="OrthoDB" id="9811476at2"/>
<proteinExistence type="inferred from homology"/>
<keyword evidence="4" id="KW-0456">Lyase</keyword>